<evidence type="ECO:0000256" key="2">
    <source>
        <dbReference type="ARBA" id="ARBA00022630"/>
    </source>
</evidence>
<dbReference type="GO" id="GO:0010181">
    <property type="term" value="F:FMN binding"/>
    <property type="evidence" value="ECO:0007669"/>
    <property type="project" value="InterPro"/>
</dbReference>
<dbReference type="KEGG" id="ovb:NB640_01760"/>
<feature type="binding site" evidence="7">
    <location>
        <position position="168"/>
    </location>
    <ligand>
        <name>glyoxylate</name>
        <dbReference type="ChEBI" id="CHEBI:36655"/>
    </ligand>
</feature>
<dbReference type="InterPro" id="IPR037396">
    <property type="entry name" value="FMN_HAD"/>
</dbReference>
<feature type="binding site" evidence="7">
    <location>
        <position position="194"/>
    </location>
    <ligand>
        <name>FMN</name>
        <dbReference type="ChEBI" id="CHEBI:58210"/>
    </ligand>
</feature>
<dbReference type="PANTHER" id="PTHR10578:SF107">
    <property type="entry name" value="2-HYDROXYACID OXIDASE 1"/>
    <property type="match status" value="1"/>
</dbReference>
<evidence type="ECO:0000313" key="11">
    <source>
        <dbReference type="Proteomes" id="UP001156215"/>
    </source>
</evidence>
<dbReference type="PANTHER" id="PTHR10578">
    <property type="entry name" value="S -2-HYDROXY-ACID OXIDASE-RELATED"/>
    <property type="match status" value="1"/>
</dbReference>
<dbReference type="PIRSF" id="PIRSF000138">
    <property type="entry name" value="Al-hdrx_acd_dh"/>
    <property type="match status" value="1"/>
</dbReference>
<dbReference type="InterPro" id="IPR013785">
    <property type="entry name" value="Aldolase_TIM"/>
</dbReference>
<dbReference type="PROSITE" id="PS51349">
    <property type="entry name" value="FMN_HYDROXY_ACID_DH_2"/>
    <property type="match status" value="1"/>
</dbReference>
<dbReference type="InterPro" id="IPR008259">
    <property type="entry name" value="FMN_hydac_DH_AS"/>
</dbReference>
<keyword evidence="11" id="KW-1185">Reference proteome</keyword>
<evidence type="ECO:0000313" key="10">
    <source>
        <dbReference type="EMBL" id="WAW10415.1"/>
    </source>
</evidence>
<keyword evidence="4" id="KW-0560">Oxidoreductase</keyword>
<keyword evidence="3 7" id="KW-0288">FMN</keyword>
<evidence type="ECO:0000256" key="5">
    <source>
        <dbReference type="ARBA" id="ARBA00024042"/>
    </source>
</evidence>
<dbReference type="Proteomes" id="UP001156215">
    <property type="component" value="Chromosome"/>
</dbReference>
<dbReference type="RefSeq" id="WP_269309429.1">
    <property type="nucleotide sequence ID" value="NZ_CP098242.1"/>
</dbReference>
<evidence type="ECO:0000256" key="1">
    <source>
        <dbReference type="ARBA" id="ARBA00001917"/>
    </source>
</evidence>
<feature type="binding site" evidence="7">
    <location>
        <position position="62"/>
    </location>
    <ligand>
        <name>glyoxylate</name>
        <dbReference type="ChEBI" id="CHEBI:36655"/>
    </ligand>
</feature>
<proteinExistence type="inferred from homology"/>
<dbReference type="PROSITE" id="PS00557">
    <property type="entry name" value="FMN_HYDROXY_ACID_DH_1"/>
    <property type="match status" value="1"/>
</dbReference>
<comment type="cofactor">
    <cofactor evidence="1">
        <name>FMN</name>
        <dbReference type="ChEBI" id="CHEBI:58210"/>
    </cofactor>
</comment>
<gene>
    <name evidence="10" type="ORF">NB640_01760</name>
</gene>
<feature type="binding site" evidence="7">
    <location>
        <position position="288"/>
    </location>
    <ligand>
        <name>glyoxylate</name>
        <dbReference type="ChEBI" id="CHEBI:36655"/>
    </ligand>
</feature>
<accession>A0A9E9LVD7</accession>
<dbReference type="AlphaFoldDB" id="A0A9E9LVD7"/>
<protein>
    <submittedName>
        <fullName evidence="10">Alpha-hydroxy-acid oxidizing protein</fullName>
    </submittedName>
</protein>
<evidence type="ECO:0000256" key="8">
    <source>
        <dbReference type="SAM" id="SignalP"/>
    </source>
</evidence>
<feature type="domain" description="FMN hydroxy acid dehydrogenase" evidence="9">
    <location>
        <begin position="36"/>
        <end position="390"/>
    </location>
</feature>
<keyword evidence="8" id="KW-0732">Signal</keyword>
<dbReference type="SUPFAM" id="SSF51395">
    <property type="entry name" value="FMN-linked oxidoreductases"/>
    <property type="match status" value="1"/>
</dbReference>
<dbReference type="GO" id="GO:0016491">
    <property type="term" value="F:oxidoreductase activity"/>
    <property type="evidence" value="ECO:0007669"/>
    <property type="project" value="UniProtKB-KW"/>
</dbReference>
<feature type="binding site" evidence="7">
    <location>
        <position position="166"/>
    </location>
    <ligand>
        <name>FMN</name>
        <dbReference type="ChEBI" id="CHEBI:58210"/>
    </ligand>
</feature>
<evidence type="ECO:0000256" key="6">
    <source>
        <dbReference type="PIRSR" id="PIRSR000138-1"/>
    </source>
</evidence>
<feature type="active site" description="Proton acceptor" evidence="6">
    <location>
        <position position="285"/>
    </location>
</feature>
<dbReference type="InterPro" id="IPR000262">
    <property type="entry name" value="FMN-dep_DH"/>
</dbReference>
<feature type="chain" id="PRO_5039615462" evidence="8">
    <location>
        <begin position="24"/>
        <end position="394"/>
    </location>
</feature>
<name>A0A9E9LVD7_9BURK</name>
<feature type="binding site" evidence="7">
    <location>
        <begin position="316"/>
        <end position="320"/>
    </location>
    <ligand>
        <name>FMN</name>
        <dbReference type="ChEBI" id="CHEBI:58210"/>
    </ligand>
</feature>
<reference evidence="10" key="1">
    <citation type="journal article" date="2022" name="Front. Microbiol.">
        <title>New perspectives on an old grouping: The genomic and phenotypic variability of Oxalobacter formigenes and the implications for calcium oxalate stone prevention.</title>
        <authorList>
            <person name="Chmiel J.A."/>
            <person name="Carr C."/>
            <person name="Stuivenberg G.A."/>
            <person name="Venema R."/>
            <person name="Chanyi R.M."/>
            <person name="Al K.F."/>
            <person name="Giguere D."/>
            <person name="Say H."/>
            <person name="Akouris P.P."/>
            <person name="Dominguez Romero S.A."/>
            <person name="Kwong A."/>
            <person name="Tai V."/>
            <person name="Koval S.F."/>
            <person name="Razvi H."/>
            <person name="Bjazevic J."/>
            <person name="Burton J.P."/>
        </authorList>
    </citation>
    <scope>NUCLEOTIDE SEQUENCE</scope>
    <source>
        <strain evidence="10">WoOx3</strain>
    </source>
</reference>
<dbReference type="InterPro" id="IPR012133">
    <property type="entry name" value="Alpha-hydoxy_acid_DH_FMN"/>
</dbReference>
<organism evidence="10 11">
    <name type="scientific">Oxalobacter vibrioformis</name>
    <dbReference type="NCBI Taxonomy" id="933080"/>
    <lineage>
        <taxon>Bacteria</taxon>
        <taxon>Pseudomonadati</taxon>
        <taxon>Pseudomonadota</taxon>
        <taxon>Betaproteobacteria</taxon>
        <taxon>Burkholderiales</taxon>
        <taxon>Oxalobacteraceae</taxon>
        <taxon>Oxalobacter</taxon>
    </lineage>
</organism>
<feature type="binding site" evidence="7">
    <location>
        <begin position="115"/>
        <end position="117"/>
    </location>
    <ligand>
        <name>FMN</name>
        <dbReference type="ChEBI" id="CHEBI:58210"/>
    </ligand>
</feature>
<dbReference type="Gene3D" id="3.20.20.70">
    <property type="entry name" value="Aldolase class I"/>
    <property type="match status" value="1"/>
</dbReference>
<evidence type="ECO:0000256" key="3">
    <source>
        <dbReference type="ARBA" id="ARBA00022643"/>
    </source>
</evidence>
<feature type="signal peptide" evidence="8">
    <location>
        <begin position="1"/>
        <end position="23"/>
    </location>
</feature>
<feature type="binding site" evidence="7">
    <location>
        <position position="261"/>
    </location>
    <ligand>
        <name>FMN</name>
        <dbReference type="ChEBI" id="CHEBI:58210"/>
    </ligand>
</feature>
<evidence type="ECO:0000259" key="9">
    <source>
        <dbReference type="PROSITE" id="PS51349"/>
    </source>
</evidence>
<feature type="binding site" evidence="7">
    <location>
        <position position="144"/>
    </location>
    <ligand>
        <name>FMN</name>
        <dbReference type="ChEBI" id="CHEBI:58210"/>
    </ligand>
</feature>
<feature type="binding site" evidence="7">
    <location>
        <position position="283"/>
    </location>
    <ligand>
        <name>FMN</name>
        <dbReference type="ChEBI" id="CHEBI:58210"/>
    </ligand>
</feature>
<feature type="binding site" evidence="7">
    <location>
        <position position="203"/>
    </location>
    <ligand>
        <name>glyoxylate</name>
        <dbReference type="ChEBI" id="CHEBI:36655"/>
    </ligand>
</feature>
<feature type="binding site" evidence="7">
    <location>
        <begin position="339"/>
        <end position="340"/>
    </location>
    <ligand>
        <name>FMN</name>
        <dbReference type="ChEBI" id="CHEBI:58210"/>
    </ligand>
</feature>
<dbReference type="EMBL" id="CP098242">
    <property type="protein sequence ID" value="WAW10415.1"/>
    <property type="molecule type" value="Genomic_DNA"/>
</dbReference>
<feature type="binding site" evidence="7">
    <location>
        <position position="285"/>
    </location>
    <ligand>
        <name>glyoxylate</name>
        <dbReference type="ChEBI" id="CHEBI:36655"/>
    </ligand>
</feature>
<comment type="similarity">
    <text evidence="5">Belongs to the FMN-dependent alpha-hydroxy acid dehydrogenase family.</text>
</comment>
<sequence length="394" mass="41777">MMKKHIQAVAVVSAIIFSQAAMAQGTKNAPVISDAEGPIKIINLYDLEKEASTKVAKGAFGYVEGGAEDEVTMRSNSTAFDKKKILPNGLAGIDGVNLKTTFLGVELASPIIIAPMAAHGLVHKEADRATIRGTQKAGTLMAVSTYSSVPIDDIAKSAPGAPFVFQLYMSKDNAYNEYIVKKAKAAGAKAIIITIDAGTAGNREADARNNYNYSVATPNVSEFYKGKNITQSQARALRKISFSGEDIKFIKRVSGLPVLVKGVLSPQAAETAIAAGADGIWISNHGGRQLDGAPATFDMLPIIAKTVNKRVPIIFDSGVRRGTHVFKALASGADIVAIGRPALYGLILGGSEGVNDVFQQLNKELTTTMILAGTKDIEAVKQNKLFDPEKQEAR</sequence>
<dbReference type="Pfam" id="PF01070">
    <property type="entry name" value="FMN_dh"/>
    <property type="match status" value="1"/>
</dbReference>
<evidence type="ECO:0000256" key="4">
    <source>
        <dbReference type="ARBA" id="ARBA00023002"/>
    </source>
</evidence>
<evidence type="ECO:0000256" key="7">
    <source>
        <dbReference type="PIRSR" id="PIRSR000138-2"/>
    </source>
</evidence>
<keyword evidence="2 7" id="KW-0285">Flavoprotein</keyword>